<dbReference type="SUPFAM" id="SSF55681">
    <property type="entry name" value="Class II aaRS and biotin synthetases"/>
    <property type="match status" value="1"/>
</dbReference>
<dbReference type="EMBL" id="JPEO01000007">
    <property type="protein sequence ID" value="KFZ37318.1"/>
    <property type="molecule type" value="Genomic_DNA"/>
</dbReference>
<feature type="domain" description="TRNA-binding" evidence="17">
    <location>
        <begin position="39"/>
        <end position="148"/>
    </location>
</feature>
<dbReference type="HAMAP" id="MF_00283">
    <property type="entry name" value="Phe_tRNA_synth_beta1"/>
    <property type="match status" value="1"/>
</dbReference>
<evidence type="ECO:0000256" key="2">
    <source>
        <dbReference type="ARBA" id="ARBA00008653"/>
    </source>
</evidence>
<dbReference type="PROSITE" id="PS50886">
    <property type="entry name" value="TRBD"/>
    <property type="match status" value="1"/>
</dbReference>
<reference evidence="20 21" key="1">
    <citation type="submission" date="2014-06" db="EMBL/GenBank/DDBJ databases">
        <title>Shewanella sp. YQH10.</title>
        <authorList>
            <person name="Liu Y."/>
            <person name="Zeng R."/>
        </authorList>
    </citation>
    <scope>NUCLEOTIDE SEQUENCE [LARGE SCALE GENOMIC DNA]</scope>
    <source>
        <strain evidence="20 21">YQH10</strain>
    </source>
</reference>
<keyword evidence="11 16" id="KW-0694">RNA-binding</keyword>
<dbReference type="Gene3D" id="3.50.40.10">
    <property type="entry name" value="Phenylalanyl-trna Synthetase, Chain B, domain 3"/>
    <property type="match status" value="1"/>
</dbReference>
<dbReference type="Pfam" id="PF17759">
    <property type="entry name" value="tRNA_synthFbeta"/>
    <property type="match status" value="1"/>
</dbReference>
<feature type="binding site" evidence="15">
    <location>
        <position position="460"/>
    </location>
    <ligand>
        <name>Mg(2+)</name>
        <dbReference type="ChEBI" id="CHEBI:18420"/>
        <note>shared with alpha subunit</note>
    </ligand>
</feature>
<dbReference type="FunFam" id="3.30.56.10:FF:000002">
    <property type="entry name" value="Phenylalanine--tRNA ligase beta subunit"/>
    <property type="match status" value="1"/>
</dbReference>
<dbReference type="NCBIfam" id="TIGR00472">
    <property type="entry name" value="pheT_bact"/>
    <property type="match status" value="1"/>
</dbReference>
<dbReference type="InterPro" id="IPR005147">
    <property type="entry name" value="tRNA_synthase_B5-dom"/>
</dbReference>
<keyword evidence="21" id="KW-1185">Reference proteome</keyword>
<dbReference type="InterPro" id="IPR012340">
    <property type="entry name" value="NA-bd_OB-fold"/>
</dbReference>
<keyword evidence="5 16" id="KW-0820">tRNA-binding</keyword>
<feature type="binding site" evidence="15">
    <location>
        <position position="454"/>
    </location>
    <ligand>
        <name>Mg(2+)</name>
        <dbReference type="ChEBI" id="CHEBI:18420"/>
        <note>shared with alpha subunit</note>
    </ligand>
</feature>
<dbReference type="NCBIfam" id="NF045760">
    <property type="entry name" value="YtpR"/>
    <property type="match status" value="1"/>
</dbReference>
<evidence type="ECO:0000256" key="16">
    <source>
        <dbReference type="PROSITE-ProRule" id="PRU00209"/>
    </source>
</evidence>
<dbReference type="STRING" id="1515746.HR45_11705"/>
<dbReference type="InterPro" id="IPR045864">
    <property type="entry name" value="aa-tRNA-synth_II/BPL/LPL"/>
</dbReference>
<dbReference type="SUPFAM" id="SSF54991">
    <property type="entry name" value="Anticodon-binding domain of PheRS"/>
    <property type="match status" value="1"/>
</dbReference>
<feature type="binding site" evidence="15">
    <location>
        <position position="463"/>
    </location>
    <ligand>
        <name>Mg(2+)</name>
        <dbReference type="ChEBI" id="CHEBI:18420"/>
        <note>shared with alpha subunit</note>
    </ligand>
</feature>
<evidence type="ECO:0000256" key="12">
    <source>
        <dbReference type="ARBA" id="ARBA00022917"/>
    </source>
</evidence>
<evidence type="ECO:0000256" key="5">
    <source>
        <dbReference type="ARBA" id="ARBA00022555"/>
    </source>
</evidence>
<dbReference type="FunFam" id="3.30.70.380:FF:000001">
    <property type="entry name" value="Phenylalanine--tRNA ligase beta subunit"/>
    <property type="match status" value="1"/>
</dbReference>
<dbReference type="GO" id="GO:0005524">
    <property type="term" value="F:ATP binding"/>
    <property type="evidence" value="ECO:0007669"/>
    <property type="project" value="UniProtKB-UniRule"/>
</dbReference>
<dbReference type="Pfam" id="PF03147">
    <property type="entry name" value="FDX-ACB"/>
    <property type="match status" value="1"/>
</dbReference>
<dbReference type="PROSITE" id="PS51483">
    <property type="entry name" value="B5"/>
    <property type="match status" value="1"/>
</dbReference>
<comment type="similarity">
    <text evidence="2 15">Belongs to the phenylalanyl-tRNA synthetase beta subunit family. Type 1 subfamily.</text>
</comment>
<keyword evidence="6 15" id="KW-0436">Ligase</keyword>
<dbReference type="Gene3D" id="2.40.50.140">
    <property type="entry name" value="Nucleic acid-binding proteins"/>
    <property type="match status" value="1"/>
</dbReference>
<dbReference type="RefSeq" id="WP_037443043.1">
    <property type="nucleotide sequence ID" value="NZ_JPEO01000007.1"/>
</dbReference>
<evidence type="ECO:0000256" key="11">
    <source>
        <dbReference type="ARBA" id="ARBA00022884"/>
    </source>
</evidence>
<dbReference type="InterPro" id="IPR005121">
    <property type="entry name" value="Fdx_antiC-bd"/>
</dbReference>
<dbReference type="InterPro" id="IPR005146">
    <property type="entry name" value="B3/B4_tRNA-bd"/>
</dbReference>
<keyword evidence="10 15" id="KW-0460">Magnesium</keyword>
<keyword evidence="9 15" id="KW-0067">ATP-binding</keyword>
<dbReference type="InterPro" id="IPR036690">
    <property type="entry name" value="Fdx_antiC-bd_sf"/>
</dbReference>
<comment type="caution">
    <text evidence="20">The sequence shown here is derived from an EMBL/GenBank/DDBJ whole genome shotgun (WGS) entry which is preliminary data.</text>
</comment>
<dbReference type="GO" id="GO:0004826">
    <property type="term" value="F:phenylalanine-tRNA ligase activity"/>
    <property type="evidence" value="ECO:0007669"/>
    <property type="project" value="UniProtKB-UniRule"/>
</dbReference>
<dbReference type="GO" id="GO:0000049">
    <property type="term" value="F:tRNA binding"/>
    <property type="evidence" value="ECO:0007669"/>
    <property type="project" value="UniProtKB-UniRule"/>
</dbReference>
<dbReference type="InterPro" id="IPR004532">
    <property type="entry name" value="Phe-tRNA-ligase_IIc_bsu_bact"/>
</dbReference>
<evidence type="ECO:0000256" key="7">
    <source>
        <dbReference type="ARBA" id="ARBA00022723"/>
    </source>
</evidence>
<keyword evidence="7 15" id="KW-0479">Metal-binding</keyword>
<evidence type="ECO:0000259" key="17">
    <source>
        <dbReference type="PROSITE" id="PS50886"/>
    </source>
</evidence>
<dbReference type="SUPFAM" id="SSF56037">
    <property type="entry name" value="PheT/TilS domain"/>
    <property type="match status" value="1"/>
</dbReference>
<organism evidence="20 21">
    <name type="scientific">Shewanella mangrovi</name>
    <dbReference type="NCBI Taxonomy" id="1515746"/>
    <lineage>
        <taxon>Bacteria</taxon>
        <taxon>Pseudomonadati</taxon>
        <taxon>Pseudomonadota</taxon>
        <taxon>Gammaproteobacteria</taxon>
        <taxon>Alteromonadales</taxon>
        <taxon>Shewanellaceae</taxon>
        <taxon>Shewanella</taxon>
    </lineage>
</organism>
<dbReference type="Pfam" id="PF03483">
    <property type="entry name" value="B3_4"/>
    <property type="match status" value="1"/>
</dbReference>
<dbReference type="OrthoDB" id="9805455at2"/>
<evidence type="ECO:0000256" key="8">
    <source>
        <dbReference type="ARBA" id="ARBA00022741"/>
    </source>
</evidence>
<dbReference type="SUPFAM" id="SSF46955">
    <property type="entry name" value="Putative DNA-binding domain"/>
    <property type="match status" value="1"/>
</dbReference>
<dbReference type="SMART" id="SM00873">
    <property type="entry name" value="B3_4"/>
    <property type="match status" value="1"/>
</dbReference>
<accession>A0A094LQA6</accession>
<evidence type="ECO:0000256" key="14">
    <source>
        <dbReference type="ARBA" id="ARBA00049255"/>
    </source>
</evidence>
<comment type="cofactor">
    <cofactor evidence="15">
        <name>Mg(2+)</name>
        <dbReference type="ChEBI" id="CHEBI:18420"/>
    </cofactor>
    <text evidence="15">Binds 2 magnesium ions per tetramer.</text>
</comment>
<proteinExistence type="inferred from homology"/>
<evidence type="ECO:0000256" key="13">
    <source>
        <dbReference type="ARBA" id="ARBA00023146"/>
    </source>
</evidence>
<feature type="domain" description="FDX-ACB" evidence="18">
    <location>
        <begin position="701"/>
        <end position="794"/>
    </location>
</feature>
<dbReference type="Gene3D" id="3.30.56.10">
    <property type="match status" value="2"/>
</dbReference>
<dbReference type="Pfam" id="PF03484">
    <property type="entry name" value="B5"/>
    <property type="match status" value="1"/>
</dbReference>
<dbReference type="PANTHER" id="PTHR10947">
    <property type="entry name" value="PHENYLALANYL-TRNA SYNTHETASE BETA CHAIN AND LEUCINE-RICH REPEAT-CONTAINING PROTEIN 47"/>
    <property type="match status" value="1"/>
</dbReference>
<dbReference type="PROSITE" id="PS51447">
    <property type="entry name" value="FDX_ACB"/>
    <property type="match status" value="1"/>
</dbReference>
<comment type="subcellular location">
    <subcellularLocation>
        <location evidence="1 15">Cytoplasm</location>
    </subcellularLocation>
</comment>
<evidence type="ECO:0000259" key="18">
    <source>
        <dbReference type="PROSITE" id="PS51447"/>
    </source>
</evidence>
<feature type="domain" description="B5" evidence="19">
    <location>
        <begin position="401"/>
        <end position="476"/>
    </location>
</feature>
<keyword evidence="8 15" id="KW-0547">Nucleotide-binding</keyword>
<dbReference type="InterPro" id="IPR020825">
    <property type="entry name" value="Phe-tRNA_synthase-like_B3/B4"/>
</dbReference>
<dbReference type="InterPro" id="IPR041616">
    <property type="entry name" value="PheRS_beta_core"/>
</dbReference>
<evidence type="ECO:0000259" key="19">
    <source>
        <dbReference type="PROSITE" id="PS51483"/>
    </source>
</evidence>
<gene>
    <name evidence="15 20" type="primary">pheT</name>
    <name evidence="20" type="ORF">HR45_11705</name>
</gene>
<name>A0A094LQA6_9GAMM</name>
<protein>
    <recommendedName>
        <fullName evidence="15">Phenylalanine--tRNA ligase beta subunit</fullName>
        <ecNumber evidence="15">6.1.1.20</ecNumber>
    </recommendedName>
    <alternativeName>
        <fullName evidence="15">Phenylalanyl-tRNA synthetase beta subunit</fullName>
        <shortName evidence="15">PheRS</shortName>
    </alternativeName>
</protein>
<dbReference type="FunFam" id="3.50.40.10:FF:000001">
    <property type="entry name" value="Phenylalanine--tRNA ligase beta subunit"/>
    <property type="match status" value="1"/>
</dbReference>
<feature type="binding site" evidence="15">
    <location>
        <position position="464"/>
    </location>
    <ligand>
        <name>Mg(2+)</name>
        <dbReference type="ChEBI" id="CHEBI:18420"/>
        <note>shared with alpha subunit</note>
    </ligand>
</feature>
<dbReference type="Pfam" id="PF01588">
    <property type="entry name" value="tRNA_bind"/>
    <property type="match status" value="1"/>
</dbReference>
<dbReference type="InterPro" id="IPR033714">
    <property type="entry name" value="tRNA_bind_bactPheRS"/>
</dbReference>
<dbReference type="GO" id="GO:0006432">
    <property type="term" value="P:phenylalanyl-tRNA aminoacylation"/>
    <property type="evidence" value="ECO:0007669"/>
    <property type="project" value="UniProtKB-UniRule"/>
</dbReference>
<dbReference type="InterPro" id="IPR045060">
    <property type="entry name" value="Phe-tRNA-ligase_IIc_bsu"/>
</dbReference>
<comment type="subunit">
    <text evidence="3 15">Tetramer of two alpha and two beta subunits.</text>
</comment>
<dbReference type="Gene3D" id="3.30.930.10">
    <property type="entry name" value="Bira Bifunctional Protein, Domain 2"/>
    <property type="match status" value="1"/>
</dbReference>
<dbReference type="SUPFAM" id="SSF50249">
    <property type="entry name" value="Nucleic acid-binding proteins"/>
    <property type="match status" value="1"/>
</dbReference>
<evidence type="ECO:0000256" key="15">
    <source>
        <dbReference type="HAMAP-Rule" id="MF_00283"/>
    </source>
</evidence>
<evidence type="ECO:0000313" key="20">
    <source>
        <dbReference type="EMBL" id="KFZ37318.1"/>
    </source>
</evidence>
<keyword evidence="12 15" id="KW-0648">Protein biosynthesis</keyword>
<keyword evidence="4 15" id="KW-0963">Cytoplasm</keyword>
<comment type="catalytic activity">
    <reaction evidence="14 15">
        <text>tRNA(Phe) + L-phenylalanine + ATP = L-phenylalanyl-tRNA(Phe) + AMP + diphosphate + H(+)</text>
        <dbReference type="Rhea" id="RHEA:19413"/>
        <dbReference type="Rhea" id="RHEA-COMP:9668"/>
        <dbReference type="Rhea" id="RHEA-COMP:9699"/>
        <dbReference type="ChEBI" id="CHEBI:15378"/>
        <dbReference type="ChEBI" id="CHEBI:30616"/>
        <dbReference type="ChEBI" id="CHEBI:33019"/>
        <dbReference type="ChEBI" id="CHEBI:58095"/>
        <dbReference type="ChEBI" id="CHEBI:78442"/>
        <dbReference type="ChEBI" id="CHEBI:78531"/>
        <dbReference type="ChEBI" id="CHEBI:456215"/>
        <dbReference type="EC" id="6.1.1.20"/>
    </reaction>
</comment>
<evidence type="ECO:0000256" key="6">
    <source>
        <dbReference type="ARBA" id="ARBA00022598"/>
    </source>
</evidence>
<dbReference type="GO" id="GO:0000287">
    <property type="term" value="F:magnesium ion binding"/>
    <property type="evidence" value="ECO:0007669"/>
    <property type="project" value="UniProtKB-UniRule"/>
</dbReference>
<dbReference type="FunFam" id="3.30.930.10:FF:000022">
    <property type="entry name" value="Phenylalanine--tRNA ligase beta subunit"/>
    <property type="match status" value="1"/>
</dbReference>
<sequence length="795" mass="86062">MKFSESWLREWVNPAISREELAQQITMAGLEVDGVEGVAGEFTGVVIGEVVECGQHPDADKLRVTKVNVGGEELLDIVCGAPNCRQGLKVCVAVVGAVLPGNFKIKKAKLRGQPSNGMLCSYGELGIDIESDGIIELPADAPLGTDVREYLQLDDAIIDVDLTANRADCLGMVGLAREVGVLNRATVTAPIWDAVTASHDETFGVNVKAPDGCPRYLSRVINKVDVTATTPEWMVEKLRRSGIRSIDPVVDITNYVLIEFGQPMHAFDKANLHGSLQVRLGDGEEKLTLLDGNEITVPADTLVVADDNGPLALAGIFGGEHSGVNTETKDIVLECAFFAPLAIMGKARKLGLHTDSSHRFERGVDPELQHKVMDRASRLVLDICGGEAGPVVEVKADEYLPQAVDITLRRVKLDKLLGHHVPDSDVAEILERLGFAVNVTAEGWQVTTATYRFDMAIEEDLIEEVARIYGYNNIPDTAPVASLNMSQHRESDIKLAKVRSMLVARGFQEAVTYSFVDPKLQNLVHPEQAAMVLPNPISSEMSAMRLSLFTGLLTSVGYNQARQQSRVRLFETGLRFVPDGDAPMGVRQEPMLAAVIAGPQSDEHWALESKTVDFFDLKGDLEAIIGLTLSDAEFSFKAASHSALHPGQCAEITRNDQVIGVIGAVHPALEKPFGLNGKTIVFELSLNALLHASLPEAKPVSRFPANRRDIAVVVDETVQAGDILSMIKKVGGNQLVGLNLFDVYRGQGVVEGKKSLAIALTLQDNARTLEEKEIAATVETVVSALKTEFNASLRD</sequence>
<evidence type="ECO:0000256" key="9">
    <source>
        <dbReference type="ARBA" id="ARBA00022840"/>
    </source>
</evidence>
<dbReference type="SMART" id="SM00874">
    <property type="entry name" value="B5"/>
    <property type="match status" value="1"/>
</dbReference>
<dbReference type="FunFam" id="2.40.50.140:FF:000045">
    <property type="entry name" value="Phenylalanine--tRNA ligase beta subunit"/>
    <property type="match status" value="1"/>
</dbReference>
<evidence type="ECO:0000256" key="1">
    <source>
        <dbReference type="ARBA" id="ARBA00004496"/>
    </source>
</evidence>
<dbReference type="InterPro" id="IPR002547">
    <property type="entry name" value="tRNA-bd_dom"/>
</dbReference>
<dbReference type="AlphaFoldDB" id="A0A094LQA6"/>
<dbReference type="Gene3D" id="3.30.70.380">
    <property type="entry name" value="Ferrodoxin-fold anticodon-binding domain"/>
    <property type="match status" value="1"/>
</dbReference>
<evidence type="ECO:0000313" key="21">
    <source>
        <dbReference type="Proteomes" id="UP000029264"/>
    </source>
</evidence>
<dbReference type="eggNOG" id="COG0072">
    <property type="taxonomic scope" value="Bacteria"/>
</dbReference>
<keyword evidence="13 15" id="KW-0030">Aminoacyl-tRNA synthetase</keyword>
<evidence type="ECO:0000256" key="4">
    <source>
        <dbReference type="ARBA" id="ARBA00022490"/>
    </source>
</evidence>
<evidence type="ECO:0000256" key="3">
    <source>
        <dbReference type="ARBA" id="ARBA00011209"/>
    </source>
</evidence>
<dbReference type="InterPro" id="IPR009061">
    <property type="entry name" value="DNA-bd_dom_put_sf"/>
</dbReference>
<dbReference type="SMART" id="SM00896">
    <property type="entry name" value="FDX-ACB"/>
    <property type="match status" value="1"/>
</dbReference>
<dbReference type="CDD" id="cd00769">
    <property type="entry name" value="PheRS_beta_core"/>
    <property type="match status" value="1"/>
</dbReference>
<evidence type="ECO:0000256" key="10">
    <source>
        <dbReference type="ARBA" id="ARBA00022842"/>
    </source>
</evidence>
<dbReference type="PANTHER" id="PTHR10947:SF0">
    <property type="entry name" value="PHENYLALANINE--TRNA LIGASE BETA SUBUNIT"/>
    <property type="match status" value="1"/>
</dbReference>
<dbReference type="Proteomes" id="UP000029264">
    <property type="component" value="Unassembled WGS sequence"/>
</dbReference>
<dbReference type="EC" id="6.1.1.20" evidence="15"/>
<dbReference type="CDD" id="cd02796">
    <property type="entry name" value="tRNA_bind_bactPheRS"/>
    <property type="match status" value="1"/>
</dbReference>
<dbReference type="GO" id="GO:0009328">
    <property type="term" value="C:phenylalanine-tRNA ligase complex"/>
    <property type="evidence" value="ECO:0007669"/>
    <property type="project" value="TreeGrafter"/>
</dbReference>